<dbReference type="OrthoDB" id="467786at2"/>
<keyword evidence="3" id="KW-1185">Reference proteome</keyword>
<dbReference type="RefSeq" id="WP_096667555.1">
    <property type="nucleotide sequence ID" value="NZ_AP018316.1"/>
</dbReference>
<feature type="domain" description="DUF4277" evidence="1">
    <location>
        <begin position="8"/>
        <end position="114"/>
    </location>
</feature>
<dbReference type="Pfam" id="PF14104">
    <property type="entry name" value="DUF4277"/>
    <property type="match status" value="1"/>
</dbReference>
<dbReference type="NCBIfam" id="NF033559">
    <property type="entry name" value="transpos_IS1634"/>
    <property type="match status" value="1"/>
</dbReference>
<sequence length="386" mass="43815">MFNVKDIELKKIDHLGIVAGIVDSIGIVEIINNLLGSEPEEKVSAGQVVKAMILNGLSMMSQPLYMFPTFFELIACEHLIGVGVKPEYLNDDKLGRVLDKLFIKGLDTVFLAVSLNTVEIYQISLSSSHLDSTSFHVDGEYENSLPSVIFKNKKESGSLEKENEESQSPQAIKLTYGYSRDHRPDLKQFITQLICSGDGDIPIYIKAVSGNEVDSKKFGEIAVEYQKRIQVDSLIVADSALYTESNIQLMRNIKWLTRVPLRIKSAKNLVVSLTESEFVKSEKPGYSYAQKKINYGDIEQRWLIVQSQDRKKSDLKKLSKKIEKALINTQTKLKKIAQEKFACAADARKELIRKSKEFKYHQIANIEITEKTPNIKEENKSKYYQF</sequence>
<dbReference type="KEGG" id="dcm:NIES806_24290"/>
<protein>
    <submittedName>
        <fullName evidence="2">Transposase</fullName>
    </submittedName>
</protein>
<dbReference type="AlphaFoldDB" id="A0A1Z4V415"/>
<dbReference type="Proteomes" id="UP000218702">
    <property type="component" value="Chromosome"/>
</dbReference>
<reference evidence="2 3" key="1">
    <citation type="submission" date="2017-06" db="EMBL/GenBank/DDBJ databases">
        <title>Genome sequencing of cyanobaciteial culture collection at National Institute for Environmental Studies (NIES).</title>
        <authorList>
            <person name="Hirose Y."/>
            <person name="Shimura Y."/>
            <person name="Fujisawa T."/>
            <person name="Nakamura Y."/>
            <person name="Kawachi M."/>
        </authorList>
    </citation>
    <scope>NUCLEOTIDE SEQUENCE [LARGE SCALE GENOMIC DNA]</scope>
    <source>
        <strain evidence="2 3">NIES-806</strain>
    </source>
</reference>
<organism evidence="2 3">
    <name type="scientific">Dolichospermum compactum NIES-806</name>
    <dbReference type="NCBI Taxonomy" id="1973481"/>
    <lineage>
        <taxon>Bacteria</taxon>
        <taxon>Bacillati</taxon>
        <taxon>Cyanobacteriota</taxon>
        <taxon>Cyanophyceae</taxon>
        <taxon>Nostocales</taxon>
        <taxon>Aphanizomenonaceae</taxon>
        <taxon>Dolichospermum</taxon>
        <taxon>Dolichospermum compactum</taxon>
    </lineage>
</organism>
<dbReference type="EMBL" id="AP018316">
    <property type="protein sequence ID" value="BAZ86218.1"/>
    <property type="molecule type" value="Genomic_DNA"/>
</dbReference>
<gene>
    <name evidence="2" type="ORF">NIES806_24290</name>
</gene>
<dbReference type="PANTHER" id="PTHR34614:SF2">
    <property type="entry name" value="TRANSPOSASE IS4-LIKE DOMAIN-CONTAINING PROTEIN"/>
    <property type="match status" value="1"/>
</dbReference>
<accession>A0A1Z4V415</accession>
<dbReference type="PANTHER" id="PTHR34614">
    <property type="match status" value="1"/>
</dbReference>
<evidence type="ECO:0000313" key="2">
    <source>
        <dbReference type="EMBL" id="BAZ86218.1"/>
    </source>
</evidence>
<evidence type="ECO:0000313" key="3">
    <source>
        <dbReference type="Proteomes" id="UP000218702"/>
    </source>
</evidence>
<proteinExistence type="predicted"/>
<dbReference type="InterPro" id="IPR025457">
    <property type="entry name" value="DUF4277"/>
</dbReference>
<name>A0A1Z4V415_9CYAN</name>
<dbReference type="InterPro" id="IPR047654">
    <property type="entry name" value="IS1634_transpos"/>
</dbReference>
<evidence type="ECO:0000259" key="1">
    <source>
        <dbReference type="Pfam" id="PF14104"/>
    </source>
</evidence>